<evidence type="ECO:0000256" key="5">
    <source>
        <dbReference type="SAM" id="MobiDB-lite"/>
    </source>
</evidence>
<evidence type="ECO:0000313" key="9">
    <source>
        <dbReference type="Proteomes" id="UP001497392"/>
    </source>
</evidence>
<evidence type="ECO:0000256" key="1">
    <source>
        <dbReference type="ARBA" id="ARBA00004141"/>
    </source>
</evidence>
<dbReference type="Pfam" id="PF03151">
    <property type="entry name" value="TPT"/>
    <property type="match status" value="1"/>
</dbReference>
<dbReference type="Proteomes" id="UP001497392">
    <property type="component" value="Unassembled WGS sequence"/>
</dbReference>
<accession>A0ABP1GEI4</accession>
<evidence type="ECO:0000259" key="7">
    <source>
        <dbReference type="Pfam" id="PF03151"/>
    </source>
</evidence>
<evidence type="ECO:0000256" key="4">
    <source>
        <dbReference type="ARBA" id="ARBA00023136"/>
    </source>
</evidence>
<evidence type="ECO:0000256" key="2">
    <source>
        <dbReference type="ARBA" id="ARBA00022692"/>
    </source>
</evidence>
<feature type="compositionally biased region" description="Basic and acidic residues" evidence="5">
    <location>
        <begin position="1"/>
        <end position="13"/>
    </location>
</feature>
<keyword evidence="4 6" id="KW-0472">Membrane</keyword>
<evidence type="ECO:0000256" key="6">
    <source>
        <dbReference type="SAM" id="Phobius"/>
    </source>
</evidence>
<protein>
    <submittedName>
        <fullName evidence="8">G13059 protein</fullName>
    </submittedName>
</protein>
<reference evidence="8 9" key="1">
    <citation type="submission" date="2024-06" db="EMBL/GenBank/DDBJ databases">
        <authorList>
            <person name="Kraege A."/>
            <person name="Thomma B."/>
        </authorList>
    </citation>
    <scope>NUCLEOTIDE SEQUENCE [LARGE SCALE GENOMIC DNA]</scope>
</reference>
<feature type="transmembrane region" description="Helical" evidence="6">
    <location>
        <begin position="221"/>
        <end position="241"/>
    </location>
</feature>
<organism evidence="8 9">
    <name type="scientific">Coccomyxa viridis</name>
    <dbReference type="NCBI Taxonomy" id="1274662"/>
    <lineage>
        <taxon>Eukaryota</taxon>
        <taxon>Viridiplantae</taxon>
        <taxon>Chlorophyta</taxon>
        <taxon>core chlorophytes</taxon>
        <taxon>Trebouxiophyceae</taxon>
        <taxon>Trebouxiophyceae incertae sedis</taxon>
        <taxon>Coccomyxaceae</taxon>
        <taxon>Coccomyxa</taxon>
    </lineage>
</organism>
<feature type="transmembrane region" description="Helical" evidence="6">
    <location>
        <begin position="70"/>
        <end position="92"/>
    </location>
</feature>
<feature type="transmembrane region" description="Helical" evidence="6">
    <location>
        <begin position="41"/>
        <end position="63"/>
    </location>
</feature>
<keyword evidence="2 6" id="KW-0812">Transmembrane</keyword>
<comment type="subcellular location">
    <subcellularLocation>
        <location evidence="1">Membrane</location>
        <topology evidence="1">Multi-pass membrane protein</topology>
    </subcellularLocation>
</comment>
<comment type="caution">
    <text evidence="8">The sequence shown here is derived from an EMBL/GenBank/DDBJ whole genome shotgun (WGS) entry which is preliminary data.</text>
</comment>
<feature type="transmembrane region" description="Helical" evidence="6">
    <location>
        <begin position="317"/>
        <end position="337"/>
    </location>
</feature>
<feature type="transmembrane region" description="Helical" evidence="6">
    <location>
        <begin position="288"/>
        <end position="311"/>
    </location>
</feature>
<name>A0ABP1GEI4_9CHLO</name>
<keyword evidence="3 6" id="KW-1133">Transmembrane helix</keyword>
<keyword evidence="9" id="KW-1185">Reference proteome</keyword>
<dbReference type="InterPro" id="IPR004853">
    <property type="entry name" value="Sugar_P_trans_dom"/>
</dbReference>
<evidence type="ECO:0000256" key="3">
    <source>
        <dbReference type="ARBA" id="ARBA00022989"/>
    </source>
</evidence>
<feature type="domain" description="Sugar phosphate transporter" evidence="7">
    <location>
        <begin position="56"/>
        <end position="334"/>
    </location>
</feature>
<feature type="transmembrane region" description="Helical" evidence="6">
    <location>
        <begin position="163"/>
        <end position="181"/>
    </location>
</feature>
<feature type="region of interest" description="Disordered" evidence="5">
    <location>
        <begin position="1"/>
        <end position="24"/>
    </location>
</feature>
<dbReference type="InterPro" id="IPR050186">
    <property type="entry name" value="TPT_transporter"/>
</dbReference>
<dbReference type="PANTHER" id="PTHR11132">
    <property type="entry name" value="SOLUTE CARRIER FAMILY 35"/>
    <property type="match status" value="1"/>
</dbReference>
<sequence length="353" mass="37480">MRVESNRRSKSLEMKAGQTPAEKERLLSAQETGKHAPERKISLALSMGSAGLYAAVAVAMGFANKATLQVFGLANTLLLLQMCAVIIVVGALRVSGYVYFPAVHKQRAWSLMPVTLLYVGNVAFALMSLQNLNIPMYNTLKRMTPVIVLVTKAVQTKQAPPQLITASVLLIVSGCIVAGLGDFSFDIKGYVCALTSCMLQASYLLLVEKSGAEKGIGSTELLYYNALLSLPFILVVVAFTGEAPLVAGTAARAAAQLGSVGLGVTLVLFSLSGMLLNYSLFLCTMCNSALTTTIVGVLKGVVSTLLGFFLLGGVDFHALNVLGIAINAIGGTWYTVIKYQQRQKRTQEQSAAA</sequence>
<evidence type="ECO:0000313" key="8">
    <source>
        <dbReference type="EMBL" id="CAL5229690.1"/>
    </source>
</evidence>
<feature type="transmembrane region" description="Helical" evidence="6">
    <location>
        <begin position="253"/>
        <end position="276"/>
    </location>
</feature>
<proteinExistence type="predicted"/>
<dbReference type="EMBL" id="CAXHTA020000021">
    <property type="protein sequence ID" value="CAL5229690.1"/>
    <property type="molecule type" value="Genomic_DNA"/>
</dbReference>
<gene>
    <name evidence="8" type="primary">g13059</name>
    <name evidence="8" type="ORF">VP750_LOCUS11596</name>
</gene>
<feature type="transmembrane region" description="Helical" evidence="6">
    <location>
        <begin position="112"/>
        <end position="132"/>
    </location>
</feature>